<keyword evidence="4 5" id="KW-0694">RNA-binding</keyword>
<evidence type="ECO:0000259" key="8">
    <source>
        <dbReference type="PROSITE" id="PS50102"/>
    </source>
</evidence>
<feature type="domain" description="C3H1-type" evidence="9">
    <location>
        <begin position="120"/>
        <end position="147"/>
    </location>
</feature>
<dbReference type="Gene3D" id="3.30.70.330">
    <property type="match status" value="1"/>
</dbReference>
<dbReference type="GO" id="GO:0071007">
    <property type="term" value="C:U2-type catalytic step 2 spliceosome"/>
    <property type="evidence" value="ECO:0000318"/>
    <property type="project" value="GO_Central"/>
</dbReference>
<evidence type="ECO:0008006" key="12">
    <source>
        <dbReference type="Google" id="ProtNLM"/>
    </source>
</evidence>
<evidence type="ECO:0000256" key="6">
    <source>
        <dbReference type="PROSITE-ProRule" id="PRU00723"/>
    </source>
</evidence>
<dbReference type="InterPro" id="IPR048995">
    <property type="entry name" value="STL11/RBM22-like_N"/>
</dbReference>
<dbReference type="GO" id="GO:0017070">
    <property type="term" value="F:U6 snRNA binding"/>
    <property type="evidence" value="ECO:0000318"/>
    <property type="project" value="GO_Central"/>
</dbReference>
<dbReference type="GeneID" id="10507566"/>
<dbReference type="PROSITE" id="PS50103">
    <property type="entry name" value="ZF_C3H1"/>
    <property type="match status" value="1"/>
</dbReference>
<dbReference type="InterPro" id="IPR039171">
    <property type="entry name" value="Cwc2/Slt11"/>
</dbReference>
<dbReference type="PANTHER" id="PTHR14089:SF6">
    <property type="entry name" value="PRE-MRNA-SPLICING FACTOR RBM22"/>
    <property type="match status" value="1"/>
</dbReference>
<keyword evidence="1 6" id="KW-0479">Metal-binding</keyword>
<dbReference type="GO" id="GO:0008270">
    <property type="term" value="F:zinc ion binding"/>
    <property type="evidence" value="ECO:0007669"/>
    <property type="project" value="UniProtKB-KW"/>
</dbReference>
<dbReference type="SUPFAM" id="SSF54928">
    <property type="entry name" value="RNA-binding domain, RBD"/>
    <property type="match status" value="1"/>
</dbReference>
<feature type="zinc finger region" description="C3H1-type" evidence="6">
    <location>
        <begin position="120"/>
        <end position="147"/>
    </location>
</feature>
<protein>
    <recommendedName>
        <fullName evidence="12">Pre-mRNA-splicing factor RBM22</fullName>
    </recommendedName>
</protein>
<dbReference type="FunFam" id="4.10.1000.10:FF:000113">
    <property type="entry name" value="Predicted protein"/>
    <property type="match status" value="1"/>
</dbReference>
<feature type="compositionally biased region" description="Polar residues" evidence="7">
    <location>
        <begin position="339"/>
        <end position="349"/>
    </location>
</feature>
<keyword evidence="3 6" id="KW-0862">Zinc</keyword>
<dbReference type="InterPro" id="IPR000571">
    <property type="entry name" value="Znf_CCCH"/>
</dbReference>
<evidence type="ECO:0000256" key="7">
    <source>
        <dbReference type="SAM" id="MobiDB-lite"/>
    </source>
</evidence>
<feature type="non-terminal residue" evidence="10">
    <location>
        <position position="1"/>
    </location>
</feature>
<dbReference type="SUPFAM" id="SSF90229">
    <property type="entry name" value="CCCH zinc finger"/>
    <property type="match status" value="1"/>
</dbReference>
<dbReference type="eggNOG" id="KOG0153">
    <property type="taxonomic scope" value="Eukaryota"/>
</dbReference>
<dbReference type="STRING" id="5786.F0ZVD6"/>
<dbReference type="RefSeq" id="XP_003291377.1">
    <property type="nucleotide sequence ID" value="XM_003291329.1"/>
</dbReference>
<dbReference type="OrthoDB" id="10259600at2759"/>
<feature type="domain" description="RRM" evidence="8">
    <location>
        <begin position="198"/>
        <end position="272"/>
    </location>
</feature>
<feature type="compositionally biased region" description="Low complexity" evidence="7">
    <location>
        <begin position="270"/>
        <end position="316"/>
    </location>
</feature>
<accession>F0ZVD6</accession>
<gene>
    <name evidence="10" type="ORF">DICPUDRAFT_38905</name>
</gene>
<dbReference type="InterPro" id="IPR012677">
    <property type="entry name" value="Nucleotide-bd_a/b_plait_sf"/>
</dbReference>
<dbReference type="SMART" id="SM00356">
    <property type="entry name" value="ZnF_C3H1"/>
    <property type="match status" value="1"/>
</dbReference>
<dbReference type="FunFam" id="3.30.70.330:FF:001966">
    <property type="match status" value="1"/>
</dbReference>
<sequence length="368" mass="41788">RSENDKECKICARPFTVYKWKPGNSSRWKKTEICKTCSQIKNVCQVCIHDLEFGLPVQVRDAVLSTQFDSAPVTEKGTEYMATQNQRMIDNGEVSYDNFQPSDIIQKVQRSVPYSKNQNPNQGRICSFFLKGDCNRGDQCPFRHAQPGPNENVDSHSINQSIKDRYHGTNDPVAQRMLSQIENTSSQPPKKPSDESVTTLFLGNLDVDKVKEEDIRNNFFVYGTVKKIKMVPHQKCAFVTFDTRSAAENAIDSLYNNFKIDDCNIKLNWSKSNKPPVKPNNNNSNKYQNNTQQQQQQLENNTENDSDSTTSTTNSTTEEENKPKIPAPVFKPMGIKSFPSFNINPNPSATAKPYYSSMDPNNYGSKYK</sequence>
<dbReference type="InterPro" id="IPR000504">
    <property type="entry name" value="RRM_dom"/>
</dbReference>
<dbReference type="Pfam" id="PF00642">
    <property type="entry name" value="zf-CCCH"/>
    <property type="match status" value="1"/>
</dbReference>
<dbReference type="Pfam" id="PF00076">
    <property type="entry name" value="RRM_1"/>
    <property type="match status" value="1"/>
</dbReference>
<dbReference type="PANTHER" id="PTHR14089">
    <property type="entry name" value="PRE-MRNA-SPLICING FACTOR RBM22"/>
    <property type="match status" value="1"/>
</dbReference>
<proteinExistence type="predicted"/>
<dbReference type="InParanoid" id="F0ZVD6"/>
<feature type="compositionally biased region" description="Polar residues" evidence="7">
    <location>
        <begin position="358"/>
        <end position="368"/>
    </location>
</feature>
<evidence type="ECO:0000313" key="11">
    <source>
        <dbReference type="Proteomes" id="UP000001064"/>
    </source>
</evidence>
<feature type="region of interest" description="Disordered" evidence="7">
    <location>
        <begin position="270"/>
        <end position="368"/>
    </location>
</feature>
<evidence type="ECO:0000256" key="2">
    <source>
        <dbReference type="ARBA" id="ARBA00022771"/>
    </source>
</evidence>
<evidence type="ECO:0000259" key="9">
    <source>
        <dbReference type="PROSITE" id="PS50103"/>
    </source>
</evidence>
<dbReference type="FunCoup" id="F0ZVD6">
    <property type="interactions" value="524"/>
</dbReference>
<dbReference type="GO" id="GO:0036002">
    <property type="term" value="F:pre-mRNA binding"/>
    <property type="evidence" value="ECO:0000318"/>
    <property type="project" value="GO_Central"/>
</dbReference>
<evidence type="ECO:0000256" key="1">
    <source>
        <dbReference type="ARBA" id="ARBA00022723"/>
    </source>
</evidence>
<evidence type="ECO:0000256" key="3">
    <source>
        <dbReference type="ARBA" id="ARBA00022833"/>
    </source>
</evidence>
<evidence type="ECO:0000256" key="5">
    <source>
        <dbReference type="PROSITE-ProRule" id="PRU00176"/>
    </source>
</evidence>
<dbReference type="SMART" id="SM00360">
    <property type="entry name" value="RRM"/>
    <property type="match status" value="1"/>
</dbReference>
<dbReference type="EMBL" id="GL871212">
    <property type="protein sequence ID" value="EGC32088.1"/>
    <property type="molecule type" value="Genomic_DNA"/>
</dbReference>
<dbReference type="PROSITE" id="PS50102">
    <property type="entry name" value="RRM"/>
    <property type="match status" value="1"/>
</dbReference>
<evidence type="ECO:0000256" key="4">
    <source>
        <dbReference type="ARBA" id="ARBA00022884"/>
    </source>
</evidence>
<dbReference type="AlphaFoldDB" id="F0ZVD6"/>
<dbReference type="VEuPathDB" id="AmoebaDB:DICPUDRAFT_38905"/>
<keyword evidence="11" id="KW-1185">Reference proteome</keyword>
<evidence type="ECO:0000313" key="10">
    <source>
        <dbReference type="EMBL" id="EGC32088.1"/>
    </source>
</evidence>
<dbReference type="KEGG" id="dpp:DICPUDRAFT_38905"/>
<dbReference type="InterPro" id="IPR036855">
    <property type="entry name" value="Znf_CCCH_sf"/>
</dbReference>
<reference evidence="11" key="1">
    <citation type="journal article" date="2011" name="Genome Biol.">
        <title>Comparative genomics of the social amoebae Dictyostelium discoideum and Dictyostelium purpureum.</title>
        <authorList>
            <consortium name="US DOE Joint Genome Institute (JGI-PGF)"/>
            <person name="Sucgang R."/>
            <person name="Kuo A."/>
            <person name="Tian X."/>
            <person name="Salerno W."/>
            <person name="Parikh A."/>
            <person name="Feasley C.L."/>
            <person name="Dalin E."/>
            <person name="Tu H."/>
            <person name="Huang E."/>
            <person name="Barry K."/>
            <person name="Lindquist E."/>
            <person name="Shapiro H."/>
            <person name="Bruce D."/>
            <person name="Schmutz J."/>
            <person name="Salamov A."/>
            <person name="Fey P."/>
            <person name="Gaudet P."/>
            <person name="Anjard C."/>
            <person name="Babu M.M."/>
            <person name="Basu S."/>
            <person name="Bushmanova Y."/>
            <person name="van der Wel H."/>
            <person name="Katoh-Kurasawa M."/>
            <person name="Dinh C."/>
            <person name="Coutinho P.M."/>
            <person name="Saito T."/>
            <person name="Elias M."/>
            <person name="Schaap P."/>
            <person name="Kay R.R."/>
            <person name="Henrissat B."/>
            <person name="Eichinger L."/>
            <person name="Rivero F."/>
            <person name="Putnam N.H."/>
            <person name="West C.M."/>
            <person name="Loomis W.F."/>
            <person name="Chisholm R.L."/>
            <person name="Shaulsky G."/>
            <person name="Strassmann J.E."/>
            <person name="Queller D.C."/>
            <person name="Kuspa A."/>
            <person name="Grigoriev I.V."/>
        </authorList>
    </citation>
    <scope>NUCLEOTIDE SEQUENCE [LARGE SCALE GENOMIC DNA]</scope>
    <source>
        <strain evidence="11">QSDP1</strain>
    </source>
</reference>
<dbReference type="InterPro" id="IPR035979">
    <property type="entry name" value="RBD_domain_sf"/>
</dbReference>
<dbReference type="Pfam" id="PF21369">
    <property type="entry name" value="STL11_N"/>
    <property type="match status" value="1"/>
</dbReference>
<dbReference type="GO" id="GO:0071006">
    <property type="term" value="C:U2-type catalytic step 1 spliceosome"/>
    <property type="evidence" value="ECO:0000318"/>
    <property type="project" value="GO_Central"/>
</dbReference>
<name>F0ZVD6_DICPU</name>
<organism evidence="10 11">
    <name type="scientific">Dictyostelium purpureum</name>
    <name type="common">Slime mold</name>
    <dbReference type="NCBI Taxonomy" id="5786"/>
    <lineage>
        <taxon>Eukaryota</taxon>
        <taxon>Amoebozoa</taxon>
        <taxon>Evosea</taxon>
        <taxon>Eumycetozoa</taxon>
        <taxon>Dictyostelia</taxon>
        <taxon>Dictyosteliales</taxon>
        <taxon>Dictyosteliaceae</taxon>
        <taxon>Dictyostelium</taxon>
    </lineage>
</organism>
<dbReference type="Gene3D" id="4.10.1000.10">
    <property type="entry name" value="Zinc finger, CCCH-type"/>
    <property type="match status" value="1"/>
</dbReference>
<dbReference type="OMA" id="CPLRVQW"/>
<dbReference type="Proteomes" id="UP000001064">
    <property type="component" value="Unassembled WGS sequence"/>
</dbReference>
<keyword evidence="2 6" id="KW-0863">Zinc-finger</keyword>
<dbReference type="GO" id="GO:0000974">
    <property type="term" value="C:Prp19 complex"/>
    <property type="evidence" value="ECO:0000318"/>
    <property type="project" value="GO_Central"/>
</dbReference>